<sequence length="151" mass="15535">MLKVSTSDSNLRGDARNAQSSSSTTGTQPSWGATTGGQPGLDRHAQQAYYAPRASYDTPAQGYDTYSNVASSRNTAPSPAGASSPASRPLSPPSDPATGTPPPPSTGSGRPNIDPGKIGLLPKRPVSLLNTTDAQPSGRLPDDDDSDELDR</sequence>
<dbReference type="Proteomes" id="UP000814140">
    <property type="component" value="Unassembled WGS sequence"/>
</dbReference>
<keyword evidence="2" id="KW-1185">Reference proteome</keyword>
<gene>
    <name evidence="1" type="ORF">BV25DRAFT_1487159</name>
</gene>
<name>A0ACB8TBU3_9AGAM</name>
<reference evidence="1" key="2">
    <citation type="journal article" date="2022" name="New Phytol.">
        <title>Evolutionary transition to the ectomycorrhizal habit in the genomes of a hyperdiverse lineage of mushroom-forming fungi.</title>
        <authorList>
            <person name="Looney B."/>
            <person name="Miyauchi S."/>
            <person name="Morin E."/>
            <person name="Drula E."/>
            <person name="Courty P.E."/>
            <person name="Kohler A."/>
            <person name="Kuo A."/>
            <person name="LaButti K."/>
            <person name="Pangilinan J."/>
            <person name="Lipzen A."/>
            <person name="Riley R."/>
            <person name="Andreopoulos W."/>
            <person name="He G."/>
            <person name="Johnson J."/>
            <person name="Nolan M."/>
            <person name="Tritt A."/>
            <person name="Barry K.W."/>
            <person name="Grigoriev I.V."/>
            <person name="Nagy L.G."/>
            <person name="Hibbett D."/>
            <person name="Henrissat B."/>
            <person name="Matheny P.B."/>
            <person name="Labbe J."/>
            <person name="Martin F.M."/>
        </authorList>
    </citation>
    <scope>NUCLEOTIDE SEQUENCE</scope>
    <source>
        <strain evidence="1">HHB10654</strain>
    </source>
</reference>
<evidence type="ECO:0000313" key="1">
    <source>
        <dbReference type="EMBL" id="KAI0066035.1"/>
    </source>
</evidence>
<accession>A0ACB8TBU3</accession>
<reference evidence="1" key="1">
    <citation type="submission" date="2021-03" db="EMBL/GenBank/DDBJ databases">
        <authorList>
            <consortium name="DOE Joint Genome Institute"/>
            <person name="Ahrendt S."/>
            <person name="Looney B.P."/>
            <person name="Miyauchi S."/>
            <person name="Morin E."/>
            <person name="Drula E."/>
            <person name="Courty P.E."/>
            <person name="Chicoki N."/>
            <person name="Fauchery L."/>
            <person name="Kohler A."/>
            <person name="Kuo A."/>
            <person name="Labutti K."/>
            <person name="Pangilinan J."/>
            <person name="Lipzen A."/>
            <person name="Riley R."/>
            <person name="Andreopoulos W."/>
            <person name="He G."/>
            <person name="Johnson J."/>
            <person name="Barry K.W."/>
            <person name="Grigoriev I.V."/>
            <person name="Nagy L."/>
            <person name="Hibbett D."/>
            <person name="Henrissat B."/>
            <person name="Matheny P.B."/>
            <person name="Labbe J."/>
            <person name="Martin F."/>
        </authorList>
    </citation>
    <scope>NUCLEOTIDE SEQUENCE</scope>
    <source>
        <strain evidence="1">HHB10654</strain>
    </source>
</reference>
<comment type="caution">
    <text evidence="1">The sequence shown here is derived from an EMBL/GenBank/DDBJ whole genome shotgun (WGS) entry which is preliminary data.</text>
</comment>
<evidence type="ECO:0000313" key="2">
    <source>
        <dbReference type="Proteomes" id="UP000814140"/>
    </source>
</evidence>
<organism evidence="1 2">
    <name type="scientific">Artomyces pyxidatus</name>
    <dbReference type="NCBI Taxonomy" id="48021"/>
    <lineage>
        <taxon>Eukaryota</taxon>
        <taxon>Fungi</taxon>
        <taxon>Dikarya</taxon>
        <taxon>Basidiomycota</taxon>
        <taxon>Agaricomycotina</taxon>
        <taxon>Agaricomycetes</taxon>
        <taxon>Russulales</taxon>
        <taxon>Auriscalpiaceae</taxon>
        <taxon>Artomyces</taxon>
    </lineage>
</organism>
<proteinExistence type="predicted"/>
<dbReference type="EMBL" id="MU277193">
    <property type="protein sequence ID" value="KAI0066035.1"/>
    <property type="molecule type" value="Genomic_DNA"/>
</dbReference>
<protein>
    <submittedName>
        <fullName evidence="1">Uncharacterized protein</fullName>
    </submittedName>
</protein>